<accession>A0ABY8NHC6</accession>
<organism evidence="5 6">
    <name type="scientific">Microbulbifer bruguierae</name>
    <dbReference type="NCBI Taxonomy" id="3029061"/>
    <lineage>
        <taxon>Bacteria</taxon>
        <taxon>Pseudomonadati</taxon>
        <taxon>Pseudomonadota</taxon>
        <taxon>Gammaproteobacteria</taxon>
        <taxon>Cellvibrionales</taxon>
        <taxon>Microbulbiferaceae</taxon>
        <taxon>Microbulbifer</taxon>
    </lineage>
</organism>
<keyword evidence="3" id="KW-0064">Aspartyl protease</keyword>
<name>A0ABY8NHC6_9GAMM</name>
<keyword evidence="6" id="KW-1185">Reference proteome</keyword>
<dbReference type="PANTHER" id="PTHR30302:SF1">
    <property type="entry name" value="HYDROGENASE 2 MATURATION PROTEASE"/>
    <property type="match status" value="1"/>
</dbReference>
<dbReference type="CDD" id="cd00518">
    <property type="entry name" value="H2MP"/>
    <property type="match status" value="1"/>
</dbReference>
<dbReference type="Gene3D" id="3.40.50.1450">
    <property type="entry name" value="HybD-like"/>
    <property type="match status" value="1"/>
</dbReference>
<protein>
    <submittedName>
        <fullName evidence="5">Hydrogenase maturation protease</fullName>
    </submittedName>
</protein>
<proteinExistence type="inferred from homology"/>
<dbReference type="RefSeq" id="WP_280320926.1">
    <property type="nucleotide sequence ID" value="NZ_CP118605.1"/>
</dbReference>
<dbReference type="InterPro" id="IPR000671">
    <property type="entry name" value="Peptidase_A31"/>
</dbReference>
<comment type="similarity">
    <text evidence="1">Belongs to the peptidase A31 family.</text>
</comment>
<evidence type="ECO:0000313" key="6">
    <source>
        <dbReference type="Proteomes" id="UP001236500"/>
    </source>
</evidence>
<evidence type="ECO:0000256" key="4">
    <source>
        <dbReference type="ARBA" id="ARBA00022801"/>
    </source>
</evidence>
<dbReference type="Proteomes" id="UP001236500">
    <property type="component" value="Chromosome"/>
</dbReference>
<dbReference type="NCBIfam" id="TIGR00072">
    <property type="entry name" value="hydrog_prot"/>
    <property type="match status" value="1"/>
</dbReference>
<keyword evidence="4" id="KW-0378">Hydrolase</keyword>
<evidence type="ECO:0000256" key="2">
    <source>
        <dbReference type="ARBA" id="ARBA00022670"/>
    </source>
</evidence>
<dbReference type="PANTHER" id="PTHR30302">
    <property type="entry name" value="HYDROGENASE 1 MATURATION PROTEASE"/>
    <property type="match status" value="1"/>
</dbReference>
<evidence type="ECO:0000256" key="3">
    <source>
        <dbReference type="ARBA" id="ARBA00022750"/>
    </source>
</evidence>
<gene>
    <name evidence="5" type="ORF">PVT68_02085</name>
</gene>
<dbReference type="GO" id="GO:0006508">
    <property type="term" value="P:proteolysis"/>
    <property type="evidence" value="ECO:0007669"/>
    <property type="project" value="UniProtKB-KW"/>
</dbReference>
<dbReference type="EMBL" id="CP118605">
    <property type="protein sequence ID" value="WGL17102.1"/>
    <property type="molecule type" value="Genomic_DNA"/>
</dbReference>
<evidence type="ECO:0000313" key="5">
    <source>
        <dbReference type="EMBL" id="WGL17102.1"/>
    </source>
</evidence>
<evidence type="ECO:0000256" key="1">
    <source>
        <dbReference type="ARBA" id="ARBA00006814"/>
    </source>
</evidence>
<sequence length="161" mass="17224">MSDWAVISLGNRFRGDDSVGPYLLHRLRSQIEPAVPCIENGGDMVNLLEAWKDRRICLVDAVANDDLAAGAILRLDGLSETVLPSLCTTSSHGINLGEALEMGRLMHALPQRLDIYGICGENFAISAGLSPAVLAAAEIVEQEILDLLDTHTGGRTCTSNP</sequence>
<dbReference type="InterPro" id="IPR023430">
    <property type="entry name" value="Pept_HybD-like_dom_sf"/>
</dbReference>
<reference evidence="5 6" key="1">
    <citation type="submission" date="2023-02" db="EMBL/GenBank/DDBJ databases">
        <title>Description and genomic characterization of Microbulbifer bruguierae sp. nov., isolated from the sediment of mangrove plant Bruguiera sexangula.</title>
        <authorList>
            <person name="Long M."/>
        </authorList>
    </citation>
    <scope>NUCLEOTIDE SEQUENCE [LARGE SCALE GENOMIC DNA]</scope>
    <source>
        <strain evidence="5 6">H12</strain>
    </source>
</reference>
<keyword evidence="2 5" id="KW-0645">Protease</keyword>
<dbReference type="GO" id="GO:0008233">
    <property type="term" value="F:peptidase activity"/>
    <property type="evidence" value="ECO:0007669"/>
    <property type="project" value="UniProtKB-KW"/>
</dbReference>
<dbReference type="SUPFAM" id="SSF53163">
    <property type="entry name" value="HybD-like"/>
    <property type="match status" value="1"/>
</dbReference>